<sequence length="364" mass="40698">MTNSLAAGSDASLNLAAASSARTETTVASSSSSSLHGALGFATMMFSTEINQMPDFPPVNSGHRRAHSENLGCQYGFRFDGELRVVGSGADEPSSDDTDEDVFAMFIDTEKLEADLTMDAEASAIKPADVAVAASERPARIRHRRSLSEEGSSAMRAEMVVGRNRGTSRVEGRRAISSEQLEELALVDPKRAKRIRDNRLSAARSKEKKMRYIQELEMRLQTLRAEAAALSAELSMLQREIQELMIENHELRMELQLIEQQVQIQDAVNDSLREELQRLRFIASQLFQIVRMPIGGPVMNYGQQFINPNPPVQAHLPVHQLQQLQIHQPQLPAHQYQLQQNPEQPQVDFAEFFSIIFIILLGIY</sequence>
<name>A0AB40B2Z5_DIOCR</name>
<dbReference type="InterPro" id="IPR046347">
    <property type="entry name" value="bZIP_sf"/>
</dbReference>
<reference evidence="9" key="1">
    <citation type="submission" date="2025-08" db="UniProtKB">
        <authorList>
            <consortium name="RefSeq"/>
        </authorList>
    </citation>
    <scope>IDENTIFICATION</scope>
</reference>
<dbReference type="GO" id="GO:0003677">
    <property type="term" value="F:DNA binding"/>
    <property type="evidence" value="ECO:0007669"/>
    <property type="project" value="UniProtKB-KW"/>
</dbReference>
<evidence type="ECO:0000256" key="6">
    <source>
        <dbReference type="SAM" id="Coils"/>
    </source>
</evidence>
<feature type="coiled-coil region" evidence="6">
    <location>
        <begin position="206"/>
        <end position="275"/>
    </location>
</feature>
<dbReference type="PANTHER" id="PTHR13690">
    <property type="entry name" value="TRANSCRIPTION FACTOR POSF21-RELATED"/>
    <property type="match status" value="1"/>
</dbReference>
<keyword evidence="4" id="KW-0804">Transcription</keyword>
<evidence type="ECO:0000256" key="5">
    <source>
        <dbReference type="ARBA" id="ARBA00023242"/>
    </source>
</evidence>
<dbReference type="RefSeq" id="XP_039121657.1">
    <property type="nucleotide sequence ID" value="XM_039265723.1"/>
</dbReference>
<keyword evidence="2" id="KW-0805">Transcription regulation</keyword>
<feature type="domain" description="BZIP" evidence="7">
    <location>
        <begin position="188"/>
        <end position="251"/>
    </location>
</feature>
<dbReference type="InterPro" id="IPR044759">
    <property type="entry name" value="bZIP_RF2"/>
</dbReference>
<evidence type="ECO:0000313" key="8">
    <source>
        <dbReference type="Proteomes" id="UP001515500"/>
    </source>
</evidence>
<proteinExistence type="predicted"/>
<accession>A0AB40B2Z5</accession>
<keyword evidence="5" id="KW-0539">Nucleus</keyword>
<comment type="subcellular location">
    <subcellularLocation>
        <location evidence="1">Nucleus</location>
    </subcellularLocation>
</comment>
<dbReference type="SMART" id="SM00338">
    <property type="entry name" value="BRLZ"/>
    <property type="match status" value="1"/>
</dbReference>
<evidence type="ECO:0000259" key="7">
    <source>
        <dbReference type="PROSITE" id="PS50217"/>
    </source>
</evidence>
<protein>
    <submittedName>
        <fullName evidence="9">Transcription factor RF2a-like</fullName>
    </submittedName>
</protein>
<dbReference type="GO" id="GO:0003700">
    <property type="term" value="F:DNA-binding transcription factor activity"/>
    <property type="evidence" value="ECO:0007669"/>
    <property type="project" value="InterPro"/>
</dbReference>
<dbReference type="PANTHER" id="PTHR13690:SF124">
    <property type="entry name" value="TRANSCRIPTION FACTOR RF2A"/>
    <property type="match status" value="1"/>
</dbReference>
<evidence type="ECO:0000256" key="2">
    <source>
        <dbReference type="ARBA" id="ARBA00023015"/>
    </source>
</evidence>
<keyword evidence="8" id="KW-1185">Reference proteome</keyword>
<evidence type="ECO:0000256" key="1">
    <source>
        <dbReference type="ARBA" id="ARBA00004123"/>
    </source>
</evidence>
<dbReference type="SUPFAM" id="SSF57959">
    <property type="entry name" value="Leucine zipper domain"/>
    <property type="match status" value="1"/>
</dbReference>
<organism evidence="8 9">
    <name type="scientific">Dioscorea cayennensis subsp. rotundata</name>
    <name type="common">White Guinea yam</name>
    <name type="synonym">Dioscorea rotundata</name>
    <dbReference type="NCBI Taxonomy" id="55577"/>
    <lineage>
        <taxon>Eukaryota</taxon>
        <taxon>Viridiplantae</taxon>
        <taxon>Streptophyta</taxon>
        <taxon>Embryophyta</taxon>
        <taxon>Tracheophyta</taxon>
        <taxon>Spermatophyta</taxon>
        <taxon>Magnoliopsida</taxon>
        <taxon>Liliopsida</taxon>
        <taxon>Dioscoreales</taxon>
        <taxon>Dioscoreaceae</taxon>
        <taxon>Dioscorea</taxon>
    </lineage>
</organism>
<dbReference type="Proteomes" id="UP001515500">
    <property type="component" value="Chromosome 4"/>
</dbReference>
<evidence type="ECO:0000313" key="9">
    <source>
        <dbReference type="RefSeq" id="XP_039121657.1"/>
    </source>
</evidence>
<keyword evidence="3" id="KW-0238">DNA-binding</keyword>
<dbReference type="InterPro" id="IPR004827">
    <property type="entry name" value="bZIP"/>
</dbReference>
<keyword evidence="6" id="KW-0175">Coiled coil</keyword>
<dbReference type="GO" id="GO:0005634">
    <property type="term" value="C:nucleus"/>
    <property type="evidence" value="ECO:0007669"/>
    <property type="project" value="UniProtKB-SubCell"/>
</dbReference>
<dbReference type="GeneID" id="120258349"/>
<dbReference type="AlphaFoldDB" id="A0AB40B2Z5"/>
<dbReference type="Gene3D" id="1.20.5.170">
    <property type="match status" value="1"/>
</dbReference>
<gene>
    <name evidence="9" type="primary">LOC120258349</name>
</gene>
<evidence type="ECO:0000256" key="4">
    <source>
        <dbReference type="ARBA" id="ARBA00023163"/>
    </source>
</evidence>
<dbReference type="Pfam" id="PF07716">
    <property type="entry name" value="bZIP_2"/>
    <property type="match status" value="1"/>
</dbReference>
<dbReference type="PROSITE" id="PS50217">
    <property type="entry name" value="BZIP"/>
    <property type="match status" value="1"/>
</dbReference>
<dbReference type="CDD" id="cd14703">
    <property type="entry name" value="bZIP_plant_RF2"/>
    <property type="match status" value="1"/>
</dbReference>
<evidence type="ECO:0000256" key="3">
    <source>
        <dbReference type="ARBA" id="ARBA00023125"/>
    </source>
</evidence>